<accession>A0A7G2IM03</accession>
<dbReference type="EMBL" id="CBWP010000039">
    <property type="protein sequence ID" value="CDL38237.1"/>
    <property type="molecule type" value="Genomic_DNA"/>
</dbReference>
<evidence type="ECO:0000313" key="1">
    <source>
        <dbReference type="EMBL" id="CDL38237.1"/>
    </source>
</evidence>
<sequence>MAHQFFTVLFQLSFIFSSSYCNACCWRNFRLPKTHGYSTNNDTDD</sequence>
<evidence type="ECO:0000313" key="2">
    <source>
        <dbReference type="Proteomes" id="UP000019194"/>
    </source>
</evidence>
<dbReference type="Proteomes" id="UP000019194">
    <property type="component" value="Unassembled WGS sequence"/>
</dbReference>
<protein>
    <submittedName>
        <fullName evidence="1">Uncharacterized protein</fullName>
    </submittedName>
</protein>
<dbReference type="AlphaFoldDB" id="A0A7G2IM03"/>
<proteinExistence type="predicted"/>
<organism evidence="1 2">
    <name type="scientific">Citrobacter freundii</name>
    <dbReference type="NCBI Taxonomy" id="546"/>
    <lineage>
        <taxon>Bacteria</taxon>
        <taxon>Pseudomonadati</taxon>
        <taxon>Pseudomonadota</taxon>
        <taxon>Gammaproteobacteria</taxon>
        <taxon>Enterobacterales</taxon>
        <taxon>Enterobacteriaceae</taxon>
        <taxon>Citrobacter</taxon>
        <taxon>Citrobacter freundii complex</taxon>
    </lineage>
</organism>
<reference evidence="1 2" key="1">
    <citation type="submission" date="2013-10" db="EMBL/GenBank/DDBJ databases">
        <title>Antibiotic resistance diversity of beta-lactamase producers in the General Hospital Vienna.</title>
        <authorList>
            <person name="Barisic I."/>
            <person name="Mitteregger D."/>
            <person name="Hirschl A.M."/>
            <person name="Noehammer C."/>
            <person name="Wiesinger-Mayr H."/>
        </authorList>
    </citation>
    <scope>NUCLEOTIDE SEQUENCE [LARGE SCALE GENOMIC DNA]</scope>
    <source>
        <strain evidence="1 2">ISC11</strain>
    </source>
</reference>
<name>A0A7G2IM03_CITFR</name>
<comment type="caution">
    <text evidence="1">The sequence shown here is derived from an EMBL/GenBank/DDBJ whole genome shotgun (WGS) entry which is preliminary data.</text>
</comment>